<proteinExistence type="predicted"/>
<name>A0ABU2HAL9_9ACTN</name>
<evidence type="ECO:0000256" key="1">
    <source>
        <dbReference type="SAM" id="Phobius"/>
    </source>
</evidence>
<keyword evidence="1" id="KW-0472">Membrane</keyword>
<feature type="transmembrane region" description="Helical" evidence="1">
    <location>
        <begin position="12"/>
        <end position="36"/>
    </location>
</feature>
<reference evidence="4" key="1">
    <citation type="submission" date="2023-07" db="EMBL/GenBank/DDBJ databases">
        <title>Novel species in the genus Lipingzhangella isolated from Sambhar Salt Lake.</title>
        <authorList>
            <person name="Jiya N."/>
            <person name="Kajale S."/>
            <person name="Sharma A."/>
        </authorList>
    </citation>
    <scope>NUCLEOTIDE SEQUENCE [LARGE SCALE GENOMIC DNA]</scope>
    <source>
        <strain evidence="4">LS1_29</strain>
    </source>
</reference>
<dbReference type="EMBL" id="JAVLVT010000010">
    <property type="protein sequence ID" value="MDS1272323.1"/>
    <property type="molecule type" value="Genomic_DNA"/>
</dbReference>
<protein>
    <submittedName>
        <fullName evidence="3">SHOCT domain-containing protein</fullName>
    </submittedName>
</protein>
<comment type="caution">
    <text evidence="3">The sequence shown here is derived from an EMBL/GenBank/DDBJ whole genome shotgun (WGS) entry which is preliminary data.</text>
</comment>
<dbReference type="Pfam" id="PF09851">
    <property type="entry name" value="SHOCT"/>
    <property type="match status" value="1"/>
</dbReference>
<keyword evidence="4" id="KW-1185">Reference proteome</keyword>
<sequence length="97" mass="10673">MMFWYDGVMGGWGYGLMSISMVLFWALVIVAILALVRSTTRAPQQAESPPWHPSTPDQALAERFARGEIDEAEYLQRLEVLRAQASSARSEPGSSAG</sequence>
<dbReference type="InterPro" id="IPR018649">
    <property type="entry name" value="SHOCT"/>
</dbReference>
<dbReference type="RefSeq" id="WP_310913889.1">
    <property type="nucleotide sequence ID" value="NZ_JAVLVT010000010.1"/>
</dbReference>
<keyword evidence="1" id="KW-1133">Transmembrane helix</keyword>
<organism evidence="3 4">
    <name type="scientific">Lipingzhangella rawalii</name>
    <dbReference type="NCBI Taxonomy" id="2055835"/>
    <lineage>
        <taxon>Bacteria</taxon>
        <taxon>Bacillati</taxon>
        <taxon>Actinomycetota</taxon>
        <taxon>Actinomycetes</taxon>
        <taxon>Streptosporangiales</taxon>
        <taxon>Nocardiopsidaceae</taxon>
        <taxon>Lipingzhangella</taxon>
    </lineage>
</organism>
<evidence type="ECO:0000259" key="2">
    <source>
        <dbReference type="Pfam" id="PF09851"/>
    </source>
</evidence>
<evidence type="ECO:0000313" key="4">
    <source>
        <dbReference type="Proteomes" id="UP001250214"/>
    </source>
</evidence>
<dbReference type="Proteomes" id="UP001250214">
    <property type="component" value="Unassembled WGS sequence"/>
</dbReference>
<gene>
    <name evidence="3" type="ORF">RIF23_18710</name>
</gene>
<evidence type="ECO:0000313" key="3">
    <source>
        <dbReference type="EMBL" id="MDS1272323.1"/>
    </source>
</evidence>
<accession>A0ABU2HAL9</accession>
<keyword evidence="1" id="KW-0812">Transmembrane</keyword>
<feature type="domain" description="SHOCT" evidence="2">
    <location>
        <begin position="59"/>
        <end position="81"/>
    </location>
</feature>